<dbReference type="Proteomes" id="UP000626026">
    <property type="component" value="Unassembled WGS sequence"/>
</dbReference>
<evidence type="ECO:0000313" key="2">
    <source>
        <dbReference type="Proteomes" id="UP000626026"/>
    </source>
</evidence>
<dbReference type="RefSeq" id="WP_187783994.1">
    <property type="nucleotide sequence ID" value="NZ_JACTVA010000010.1"/>
</dbReference>
<reference evidence="1 2" key="1">
    <citation type="journal article" date="2013" name="Int. J. Syst. Evol. Microbiol.">
        <title>Roseomonas aerophila sp. nov., isolated from air.</title>
        <authorList>
            <person name="Kim S.J."/>
            <person name="Weon H.Y."/>
            <person name="Ahn J.H."/>
            <person name="Hong S.B."/>
            <person name="Seok S.J."/>
            <person name="Whang K.S."/>
            <person name="Kwon S.W."/>
        </authorList>
    </citation>
    <scope>NUCLEOTIDE SEQUENCE [LARGE SCALE GENOMIC DNA]</scope>
    <source>
        <strain evidence="1 2">NBRC 108923</strain>
    </source>
</reference>
<sequence>MEHLSSYLQLSEAERVGDIRIGGEKVVEVDISSAHLTILHGLFGLQRPQGDLYAAVPGVPRTVAKAWTTAALGSGYARTTWPRIAEPRLLQYDPQMIRDAMVAAYPFLLDLAVAVPAELRAAHSNERTLTALYLQAVEAGALTAAMRRLREGGRLALPTHDGMIVPASVEATACSALRAAIEAAAGVIPVLDVTR</sequence>
<dbReference type="EMBL" id="JACTVA010000010">
    <property type="protein sequence ID" value="MBC9206827.1"/>
    <property type="molecule type" value="Genomic_DNA"/>
</dbReference>
<protein>
    <submittedName>
        <fullName evidence="1">Uncharacterized protein</fullName>
    </submittedName>
</protein>
<keyword evidence="2" id="KW-1185">Reference proteome</keyword>
<gene>
    <name evidence="1" type="ORF">IBL26_08260</name>
</gene>
<organism evidence="1 2">
    <name type="scientific">Teichococcus aerophilus</name>
    <dbReference type="NCBI Taxonomy" id="1224513"/>
    <lineage>
        <taxon>Bacteria</taxon>
        <taxon>Pseudomonadati</taxon>
        <taxon>Pseudomonadota</taxon>
        <taxon>Alphaproteobacteria</taxon>
        <taxon>Acetobacterales</taxon>
        <taxon>Roseomonadaceae</taxon>
        <taxon>Roseomonas</taxon>
    </lineage>
</organism>
<name>A0ABR7RL03_9PROT</name>
<comment type="caution">
    <text evidence="1">The sequence shown here is derived from an EMBL/GenBank/DDBJ whole genome shotgun (WGS) entry which is preliminary data.</text>
</comment>
<accession>A0ABR7RL03</accession>
<evidence type="ECO:0000313" key="1">
    <source>
        <dbReference type="EMBL" id="MBC9206827.1"/>
    </source>
</evidence>
<proteinExistence type="predicted"/>